<dbReference type="CDD" id="cd07423">
    <property type="entry name" value="MPP_Prp_like"/>
    <property type="match status" value="1"/>
</dbReference>
<dbReference type="GO" id="GO:0016301">
    <property type="term" value="F:kinase activity"/>
    <property type="evidence" value="ECO:0007669"/>
    <property type="project" value="UniProtKB-KW"/>
</dbReference>
<keyword evidence="4" id="KW-1185">Reference proteome</keyword>
<dbReference type="InterPro" id="IPR006186">
    <property type="entry name" value="Ser/Thr-sp_prot-phosphatase"/>
</dbReference>
<name>A0ABU8HEY3_9BACI</name>
<organism evidence="3 4">
    <name type="scientific">Bacillus spongiae</name>
    <dbReference type="NCBI Taxonomy" id="2683610"/>
    <lineage>
        <taxon>Bacteria</taxon>
        <taxon>Bacillati</taxon>
        <taxon>Bacillota</taxon>
        <taxon>Bacilli</taxon>
        <taxon>Bacillales</taxon>
        <taxon>Bacillaceae</taxon>
        <taxon>Bacillus</taxon>
    </lineage>
</organism>
<dbReference type="SUPFAM" id="SSF52540">
    <property type="entry name" value="P-loop containing nucleoside triphosphate hydrolases"/>
    <property type="match status" value="1"/>
</dbReference>
<dbReference type="NCBIfam" id="TIGR04075">
    <property type="entry name" value="bacter_Pnkp"/>
    <property type="match status" value="1"/>
</dbReference>
<protein>
    <submittedName>
        <fullName evidence="3">Polynucleotide kinase-phosphatase</fullName>
    </submittedName>
</protein>
<dbReference type="InterPro" id="IPR029052">
    <property type="entry name" value="Metallo-depent_PP-like"/>
</dbReference>
<dbReference type="Proteomes" id="UP001312865">
    <property type="component" value="Unassembled WGS sequence"/>
</dbReference>
<feature type="domain" description="Polynucleotide kinase-phosphatase ligase" evidence="2">
    <location>
        <begin position="489"/>
        <end position="860"/>
    </location>
</feature>
<evidence type="ECO:0000259" key="1">
    <source>
        <dbReference type="Pfam" id="PF00149"/>
    </source>
</evidence>
<dbReference type="InterPro" id="IPR004843">
    <property type="entry name" value="Calcineurin-like_PHP"/>
</dbReference>
<sequence>MEVVVPYAGIVLLVGPSNSGKSTVLKNLVKKEQLLSSEVVSSDDFRVLVSDIEFIDWKQRSNDESDSLYDQYQKISREAFSLMDSLIETRCRLNKLTIVDATHLHPDDRKRYITMAKNNHVPIVAIILDVDQNILLERDEMRENPRGKRRIKQQYQVFKREKRFIKKEGYHATYFIRHSDEMVLKRHSKNPIELDVGKGIDIIGDVHGCFDEMIEILEELGYEQNQDNFYIHPEGRKFLSLGDIMSRGPKSLETMQFFLRHVKHDLAYMIDSNHGWKIARWLDGRKVTLSHGDELVEEEMKQFQEQYGEAPTIELKKELKKFLLRAPSHYVLTNNDIPLLVCAHAGIKDEFIGKQSYEVSDYCRYGDTGGIDSDGKPIRKDWSIHHKTNTLIVWGHDPKPKPLISNNTINIDQGVVFGGELTALRYPEKEFVSVKAKKNYSGAASNPLKELEKKRLDPPNISKFINGYSVLTEDLAKIHIPKEYAIPSIDTVSHYTVPIEELVYIPPTMSPTPQPSALKDYLEHPKEVIEYYRRMGVEKMVAEKKHMGSRGILMLFNSKKSGLKYVGRETLGVIYTRSGRRFFHDEVESDILKRLNDGLNHHNYFQKYETDYVLLDAEIMPWNLKAKELISKQYAHVSENASLDRTMIKSKLEKSINNNKDLEAWFAEYDEKLNNAHIFKEVFQKYCWEIEDINQIQIAPFHVLAHSNETFFNKPHTWHMEMNREFARMVDLFVETEFMVIDDSSSEDAAINWWETITSDGHEGIVIKPETFISKSNGGKLLQPAIKVRGRKYLNIIYGMDYLLPENLNRLKKRNVSKKQKLALKEFSLGIEGIRRFVRGESIERVHECVLGTLAMESDPVDPRL</sequence>
<dbReference type="Pfam" id="PF16542">
    <property type="entry name" value="PNKP_ligase"/>
    <property type="match status" value="1"/>
</dbReference>
<dbReference type="PRINTS" id="PR00114">
    <property type="entry name" value="STPHPHTASE"/>
</dbReference>
<dbReference type="InterPro" id="IPR027417">
    <property type="entry name" value="P-loop_NTPase"/>
</dbReference>
<reference evidence="3 4" key="1">
    <citation type="journal article" date="2018" name="J. Microbiol.">
        <title>Bacillus spongiae sp. nov., isolated from sponge of Jeju Island.</title>
        <authorList>
            <person name="Lee G.E."/>
            <person name="Im W.T."/>
            <person name="Park J.S."/>
        </authorList>
    </citation>
    <scope>NUCLEOTIDE SEQUENCE [LARGE SCALE GENOMIC DNA]</scope>
    <source>
        <strain evidence="3 4">135PIL107-10</strain>
    </source>
</reference>
<evidence type="ECO:0000313" key="4">
    <source>
        <dbReference type="Proteomes" id="UP001312865"/>
    </source>
</evidence>
<dbReference type="Gene3D" id="3.40.50.300">
    <property type="entry name" value="P-loop containing nucleotide triphosphate hydrolases"/>
    <property type="match status" value="1"/>
</dbReference>
<dbReference type="SUPFAM" id="SSF56091">
    <property type="entry name" value="DNA ligase/mRNA capping enzyme, catalytic domain"/>
    <property type="match status" value="1"/>
</dbReference>
<dbReference type="SUPFAM" id="SSF56300">
    <property type="entry name" value="Metallo-dependent phosphatases"/>
    <property type="match status" value="1"/>
</dbReference>
<dbReference type="InterPro" id="IPR050126">
    <property type="entry name" value="Ap4A_hydrolase"/>
</dbReference>
<dbReference type="Gene3D" id="3.60.21.10">
    <property type="match status" value="1"/>
</dbReference>
<dbReference type="RefSeq" id="WP_336587138.1">
    <property type="nucleotide sequence ID" value="NZ_JBBAXC010000008.1"/>
</dbReference>
<dbReference type="PANTHER" id="PTHR42850">
    <property type="entry name" value="METALLOPHOSPHOESTERASE"/>
    <property type="match status" value="1"/>
</dbReference>
<accession>A0ABU8HEY3</accession>
<dbReference type="Pfam" id="PF00149">
    <property type="entry name" value="Metallophos"/>
    <property type="match status" value="1"/>
</dbReference>
<gene>
    <name evidence="3" type="ORF">WAK64_11600</name>
</gene>
<dbReference type="InterPro" id="IPR041780">
    <property type="entry name" value="MPP_PrpE-like"/>
</dbReference>
<dbReference type="InterPro" id="IPR024028">
    <property type="entry name" value="PNKP_bac"/>
</dbReference>
<dbReference type="InterPro" id="IPR032380">
    <property type="entry name" value="PNKP_ligase_dom"/>
</dbReference>
<keyword evidence="3" id="KW-0418">Kinase</keyword>
<feature type="domain" description="Calcineurin-like phosphoesterase" evidence="1">
    <location>
        <begin position="200"/>
        <end position="400"/>
    </location>
</feature>
<evidence type="ECO:0000259" key="2">
    <source>
        <dbReference type="Pfam" id="PF16542"/>
    </source>
</evidence>
<dbReference type="EMBL" id="JBBAXC010000008">
    <property type="protein sequence ID" value="MEI5907699.1"/>
    <property type="molecule type" value="Genomic_DNA"/>
</dbReference>
<proteinExistence type="predicted"/>
<dbReference type="Pfam" id="PF13671">
    <property type="entry name" value="AAA_33"/>
    <property type="match status" value="1"/>
</dbReference>
<keyword evidence="3" id="KW-0808">Transferase</keyword>
<comment type="caution">
    <text evidence="3">The sequence shown here is derived from an EMBL/GenBank/DDBJ whole genome shotgun (WGS) entry which is preliminary data.</text>
</comment>
<evidence type="ECO:0000313" key="3">
    <source>
        <dbReference type="EMBL" id="MEI5907699.1"/>
    </source>
</evidence>
<dbReference type="Gene3D" id="3.30.470.30">
    <property type="entry name" value="DNA ligase/mRNA capping enzyme"/>
    <property type="match status" value="2"/>
</dbReference>
<dbReference type="PANTHER" id="PTHR42850:SF7">
    <property type="entry name" value="BIS(5'-NUCLEOSYL)-TETRAPHOSPHATASE PRPE [ASYMMETRICAL]"/>
    <property type="match status" value="1"/>
</dbReference>